<feature type="compositionally biased region" description="Basic and acidic residues" evidence="2">
    <location>
        <begin position="824"/>
        <end position="836"/>
    </location>
</feature>
<feature type="compositionally biased region" description="Polar residues" evidence="2">
    <location>
        <begin position="304"/>
        <end position="314"/>
    </location>
</feature>
<dbReference type="GO" id="GO:0000278">
    <property type="term" value="P:mitotic cell cycle"/>
    <property type="evidence" value="ECO:0007669"/>
    <property type="project" value="UniProtKB-ARBA"/>
</dbReference>
<dbReference type="PANTHER" id="PTHR21567">
    <property type="entry name" value="CLASP"/>
    <property type="match status" value="1"/>
</dbReference>
<dbReference type="Gene3D" id="1.25.10.10">
    <property type="entry name" value="Leucine-rich Repeat Variant"/>
    <property type="match status" value="1"/>
</dbReference>
<dbReference type="InterPro" id="IPR024395">
    <property type="entry name" value="CLASP_N_dom"/>
</dbReference>
<dbReference type="InterPro" id="IPR034085">
    <property type="entry name" value="TOG"/>
</dbReference>
<dbReference type="SUPFAM" id="SSF48371">
    <property type="entry name" value="ARM repeat"/>
    <property type="match status" value="1"/>
</dbReference>
<dbReference type="VEuPathDB" id="FungiDB:PC110_g19424"/>
<dbReference type="Gene3D" id="1.10.287.1490">
    <property type="match status" value="1"/>
</dbReference>
<dbReference type="PANTHER" id="PTHR21567:SF9">
    <property type="entry name" value="CLIP-ASSOCIATING PROTEIN"/>
    <property type="match status" value="1"/>
</dbReference>
<feature type="domain" description="TOG" evidence="3">
    <location>
        <begin position="13"/>
        <end position="261"/>
    </location>
</feature>
<dbReference type="GO" id="GO:0008017">
    <property type="term" value="F:microtubule binding"/>
    <property type="evidence" value="ECO:0007669"/>
    <property type="project" value="TreeGrafter"/>
</dbReference>
<dbReference type="Proteomes" id="UP000735874">
    <property type="component" value="Unassembled WGS sequence"/>
</dbReference>
<dbReference type="InterPro" id="IPR011989">
    <property type="entry name" value="ARM-like"/>
</dbReference>
<feature type="coiled-coil region" evidence="1">
    <location>
        <begin position="414"/>
        <end position="444"/>
    </location>
</feature>
<dbReference type="AlphaFoldDB" id="A0A8T0YPW8"/>
<proteinExistence type="predicted"/>
<feature type="region of interest" description="Disordered" evidence="2">
    <location>
        <begin position="820"/>
        <end position="842"/>
    </location>
</feature>
<evidence type="ECO:0000313" key="4">
    <source>
        <dbReference type="EMBL" id="KAG2852700.1"/>
    </source>
</evidence>
<keyword evidence="1" id="KW-0175">Coiled coil</keyword>
<dbReference type="GO" id="GO:0005881">
    <property type="term" value="C:cytoplasmic microtubule"/>
    <property type="evidence" value="ECO:0007669"/>
    <property type="project" value="TreeGrafter"/>
</dbReference>
<dbReference type="GO" id="GO:0005819">
    <property type="term" value="C:spindle"/>
    <property type="evidence" value="ECO:0007669"/>
    <property type="project" value="UniProtKB-ARBA"/>
</dbReference>
<reference evidence="4" key="1">
    <citation type="submission" date="2018-10" db="EMBL/GenBank/DDBJ databases">
        <title>Effector identification in a new, highly contiguous assembly of the strawberry crown rot pathogen Phytophthora cactorum.</title>
        <authorList>
            <person name="Armitage A.D."/>
            <person name="Nellist C.F."/>
            <person name="Bates H."/>
            <person name="Vickerstaff R.J."/>
            <person name="Harrison R.J."/>
        </authorList>
    </citation>
    <scope>NUCLEOTIDE SEQUENCE</scope>
    <source>
        <strain evidence="4">15-7</strain>
    </source>
</reference>
<dbReference type="EMBL" id="RCMG01000525">
    <property type="protein sequence ID" value="KAG2852700.1"/>
    <property type="molecule type" value="Genomic_DNA"/>
</dbReference>
<dbReference type="InterPro" id="IPR016024">
    <property type="entry name" value="ARM-type_fold"/>
</dbReference>
<evidence type="ECO:0000256" key="2">
    <source>
        <dbReference type="SAM" id="MobiDB-lite"/>
    </source>
</evidence>
<name>A0A8T0YPW8_9STRA</name>
<dbReference type="Pfam" id="PF12348">
    <property type="entry name" value="CLASP_N"/>
    <property type="match status" value="1"/>
</dbReference>
<sequence>MRGDQRTDMSIMSFGGKTNAVLELGKRLIQPEEEWKDKCVAFTELRGLLSDSSLLQSMLKDAPEAAAAEDAVTLFTPENVQALTQPFRVTVTDLRSTVVKEACTTLSLLAQTLGPVRCKILVRDVFPTLLDARGGSNKVNTAAIHSCIQTIVGATPSRFVLAPVLQVLDTSKNREVRESCIHYTYLALEGWNSAILERFKIPLQSAIATSLSDASPKGREQARDCYWKYIAIWPHEAERLNGLLADGVKKHLKRSRSEAGLDTSHQSAKRRHLATITNTVSSKSAAKNLFTGDAEAHTNKIMKQPSQRLTSRAKTGTKMRASGDQKMTPPTSGTKVLATPAPLHRKDVLTPASGGSLPSRIPSTPTSALKKPREGSMPSKIPTPPPTVPATKLSETANRQQTPTYLEGKFTQLREEKASLVKQLQAQAHELQQLNERIHMMEKDEHLSESRHKDAMAATMDAHAQDTATQQEIQYKLAEQLASQEDELDELRSQHSKSSSPTQPHLETNEGVAKLESELSSLSEQLESAKAKLEASNTEAGDEMNALRSEKCALEERLSTQRVQLEELQAKQCAAVAAFEEEKRVLTSELSALKSGQSDAMARCNEKDERVAQLESELSSLSEQLESAKAKLEASNTEAGDEMNALRSEKCALEERLSTQRVQLEELQAKQCAAVAAFEEEKRVLTSELSALKSGQSDAMARCNEKDERVAQLESELSSLSEQLESAKAKLEASNTEAGDEMNALRSEKCALEERLSTQRVQLEELQAKQCAAVAAFEEEKRVLTSELSALKSGQSDAINNGIAKDTSVKVIGVGLERSAADQSDVHGESDSHHGASDNFKPKPVIPLRAFSLAFTRDRSEIEAEQRRINEANLLKRRLRRQNRQRQT</sequence>
<dbReference type="SMART" id="SM01349">
    <property type="entry name" value="TOG"/>
    <property type="match status" value="1"/>
</dbReference>
<dbReference type="VEuPathDB" id="FungiDB:PC110_g19969"/>
<protein>
    <recommendedName>
        <fullName evidence="3">TOG domain-containing protein</fullName>
    </recommendedName>
</protein>
<feature type="compositionally biased region" description="Polar residues" evidence="2">
    <location>
        <begin position="393"/>
        <end position="404"/>
    </location>
</feature>
<dbReference type="GO" id="GO:0000226">
    <property type="term" value="P:microtubule cytoskeleton organization"/>
    <property type="evidence" value="ECO:0007669"/>
    <property type="project" value="UniProtKB-ARBA"/>
</dbReference>
<feature type="region of interest" description="Disordered" evidence="2">
    <location>
        <begin position="485"/>
        <end position="544"/>
    </location>
</feature>
<feature type="coiled-coil region" evidence="1">
    <location>
        <begin position="696"/>
        <end position="748"/>
    </location>
</feature>
<evidence type="ECO:0000256" key="1">
    <source>
        <dbReference type="SAM" id="Coils"/>
    </source>
</evidence>
<comment type="caution">
    <text evidence="4">The sequence shown here is derived from an EMBL/GenBank/DDBJ whole genome shotgun (WGS) entry which is preliminary data.</text>
</comment>
<feature type="coiled-coil region" evidence="1">
    <location>
        <begin position="597"/>
        <end position="649"/>
    </location>
</feature>
<evidence type="ECO:0000259" key="3">
    <source>
        <dbReference type="SMART" id="SM01349"/>
    </source>
</evidence>
<gene>
    <name evidence="4" type="ORF">PC113_g14799</name>
</gene>
<accession>A0A8T0YPW8</accession>
<evidence type="ECO:0000313" key="5">
    <source>
        <dbReference type="Proteomes" id="UP000735874"/>
    </source>
</evidence>
<organism evidence="4 5">
    <name type="scientific">Phytophthora cactorum</name>
    <dbReference type="NCBI Taxonomy" id="29920"/>
    <lineage>
        <taxon>Eukaryota</taxon>
        <taxon>Sar</taxon>
        <taxon>Stramenopiles</taxon>
        <taxon>Oomycota</taxon>
        <taxon>Peronosporomycetes</taxon>
        <taxon>Peronosporales</taxon>
        <taxon>Peronosporaceae</taxon>
        <taxon>Phytophthora</taxon>
    </lineage>
</organism>
<feature type="compositionally biased region" description="Polar residues" evidence="2">
    <location>
        <begin position="496"/>
        <end position="506"/>
    </location>
</feature>
<feature type="region of interest" description="Disordered" evidence="2">
    <location>
        <begin position="295"/>
        <end position="405"/>
    </location>
</feature>